<dbReference type="AlphaFoldDB" id="A0A7W6JVX3"/>
<reference evidence="2 3" key="1">
    <citation type="submission" date="2020-08" db="EMBL/GenBank/DDBJ databases">
        <title>Genomic Encyclopedia of Type Strains, Phase IV (KMG-IV): sequencing the most valuable type-strain genomes for metagenomic binning, comparative biology and taxonomic classification.</title>
        <authorList>
            <person name="Goeker M."/>
        </authorList>
    </citation>
    <scope>NUCLEOTIDE SEQUENCE [LARGE SCALE GENOMIC DNA]</scope>
    <source>
        <strain evidence="2 3">DSM 101806</strain>
    </source>
</reference>
<dbReference type="Pfam" id="PF07883">
    <property type="entry name" value="Cupin_2"/>
    <property type="match status" value="1"/>
</dbReference>
<dbReference type="PANTHER" id="PTHR36114">
    <property type="entry name" value="16.7 KDA PROTEIN IN WHIE LOCUS"/>
    <property type="match status" value="1"/>
</dbReference>
<dbReference type="PANTHER" id="PTHR36114:SF1">
    <property type="entry name" value="16.7 KDA PROTEIN IN WHIE LOCUS"/>
    <property type="match status" value="1"/>
</dbReference>
<organism evidence="2 3">
    <name type="scientific">Sphingomonas kyeonggiensis</name>
    <dbReference type="NCBI Taxonomy" id="1268553"/>
    <lineage>
        <taxon>Bacteria</taxon>
        <taxon>Pseudomonadati</taxon>
        <taxon>Pseudomonadota</taxon>
        <taxon>Alphaproteobacteria</taxon>
        <taxon>Sphingomonadales</taxon>
        <taxon>Sphingomonadaceae</taxon>
        <taxon>Sphingomonas</taxon>
    </lineage>
</organism>
<comment type="caution">
    <text evidence="2">The sequence shown here is derived from an EMBL/GenBank/DDBJ whole genome shotgun (WGS) entry which is preliminary data.</text>
</comment>
<dbReference type="InterPro" id="IPR052044">
    <property type="entry name" value="PKS_Associated_Protein"/>
</dbReference>
<dbReference type="Gene3D" id="2.60.120.10">
    <property type="entry name" value="Jelly Rolls"/>
    <property type="match status" value="1"/>
</dbReference>
<dbReference type="PROSITE" id="PS50042">
    <property type="entry name" value="CNMP_BINDING_3"/>
    <property type="match status" value="1"/>
</dbReference>
<dbReference type="CDD" id="cd02226">
    <property type="entry name" value="cupin_YdbB-like"/>
    <property type="match status" value="1"/>
</dbReference>
<evidence type="ECO:0000313" key="2">
    <source>
        <dbReference type="EMBL" id="MBB4100545.1"/>
    </source>
</evidence>
<dbReference type="InterPro" id="IPR013096">
    <property type="entry name" value="Cupin_2"/>
</dbReference>
<evidence type="ECO:0000313" key="3">
    <source>
        <dbReference type="Proteomes" id="UP000557392"/>
    </source>
</evidence>
<protein>
    <submittedName>
        <fullName evidence="2">Mannose-6-phosphate isomerase-like protein (Cupin superfamily)</fullName>
    </submittedName>
</protein>
<gene>
    <name evidence="2" type="ORF">GGR46_004117</name>
</gene>
<feature type="domain" description="Cyclic nucleotide-binding" evidence="1">
    <location>
        <begin position="37"/>
        <end position="76"/>
    </location>
</feature>
<dbReference type="RefSeq" id="WP_183999828.1">
    <property type="nucleotide sequence ID" value="NZ_JACIEH010000003.1"/>
</dbReference>
<sequence length="118" mass="13204">MSDVVNLAAKFATFTEHWAPRIVARYNDNDIRIVKVEGEFVWHSHPETDDFFLVLEGVLDIELRDRTVTLNPGEIFVVPRGVEHRPVARHGEVKMIVIEPAGTPNTGDTATATQVEAL</sequence>
<dbReference type="InterPro" id="IPR014710">
    <property type="entry name" value="RmlC-like_jellyroll"/>
</dbReference>
<dbReference type="EMBL" id="JACIEH010000003">
    <property type="protein sequence ID" value="MBB4100545.1"/>
    <property type="molecule type" value="Genomic_DNA"/>
</dbReference>
<evidence type="ECO:0000259" key="1">
    <source>
        <dbReference type="PROSITE" id="PS50042"/>
    </source>
</evidence>
<name>A0A7W6JVX3_9SPHN</name>
<dbReference type="SUPFAM" id="SSF51182">
    <property type="entry name" value="RmlC-like cupins"/>
    <property type="match status" value="1"/>
</dbReference>
<keyword evidence="2" id="KW-0413">Isomerase</keyword>
<dbReference type="Proteomes" id="UP000557392">
    <property type="component" value="Unassembled WGS sequence"/>
</dbReference>
<proteinExistence type="predicted"/>
<dbReference type="InterPro" id="IPR000595">
    <property type="entry name" value="cNMP-bd_dom"/>
</dbReference>
<accession>A0A7W6JVX3</accession>
<dbReference type="InterPro" id="IPR011051">
    <property type="entry name" value="RmlC_Cupin_sf"/>
</dbReference>
<keyword evidence="3" id="KW-1185">Reference proteome</keyword>
<dbReference type="GO" id="GO:0016853">
    <property type="term" value="F:isomerase activity"/>
    <property type="evidence" value="ECO:0007669"/>
    <property type="project" value="UniProtKB-KW"/>
</dbReference>